<dbReference type="Gene3D" id="3.30.530.20">
    <property type="match status" value="1"/>
</dbReference>
<evidence type="ECO:0000256" key="1">
    <source>
        <dbReference type="ARBA" id="ARBA00008918"/>
    </source>
</evidence>
<dbReference type="SUPFAM" id="SSF55961">
    <property type="entry name" value="Bet v1-like"/>
    <property type="match status" value="1"/>
</dbReference>
<accession>A0A9W6K157</accession>
<dbReference type="GO" id="GO:0048039">
    <property type="term" value="F:ubiquinone binding"/>
    <property type="evidence" value="ECO:0007669"/>
    <property type="project" value="InterPro"/>
</dbReference>
<dbReference type="EMBL" id="BSFM01000017">
    <property type="protein sequence ID" value="GLK86331.1"/>
    <property type="molecule type" value="Genomic_DNA"/>
</dbReference>
<gene>
    <name evidence="3" type="ORF">GCM10017653_44010</name>
</gene>
<reference evidence="3" key="2">
    <citation type="submission" date="2023-01" db="EMBL/GenBank/DDBJ databases">
        <authorList>
            <person name="Sun Q."/>
            <person name="Evtushenko L."/>
        </authorList>
    </citation>
    <scope>NUCLEOTIDE SEQUENCE</scope>
    <source>
        <strain evidence="3">VKM B-2789</strain>
    </source>
</reference>
<dbReference type="InterPro" id="IPR005031">
    <property type="entry name" value="COQ10_START"/>
</dbReference>
<proteinExistence type="inferred from homology"/>
<keyword evidence="4" id="KW-1185">Reference proteome</keyword>
<reference evidence="3" key="1">
    <citation type="journal article" date="2014" name="Int. J. Syst. Evol. Microbiol.">
        <title>Complete genome sequence of Corynebacterium casei LMG S-19264T (=DSM 44701T), isolated from a smear-ripened cheese.</title>
        <authorList>
            <consortium name="US DOE Joint Genome Institute (JGI-PGF)"/>
            <person name="Walter F."/>
            <person name="Albersmeier A."/>
            <person name="Kalinowski J."/>
            <person name="Ruckert C."/>
        </authorList>
    </citation>
    <scope>NUCLEOTIDE SEQUENCE</scope>
    <source>
        <strain evidence="3">VKM B-2789</strain>
    </source>
</reference>
<dbReference type="Proteomes" id="UP001143330">
    <property type="component" value="Unassembled WGS sequence"/>
</dbReference>
<dbReference type="GO" id="GO:0045333">
    <property type="term" value="P:cellular respiration"/>
    <property type="evidence" value="ECO:0007669"/>
    <property type="project" value="InterPro"/>
</dbReference>
<organism evidence="3 4">
    <name type="scientific">Ancylobacter defluvii</name>
    <dbReference type="NCBI Taxonomy" id="1282440"/>
    <lineage>
        <taxon>Bacteria</taxon>
        <taxon>Pseudomonadati</taxon>
        <taxon>Pseudomonadota</taxon>
        <taxon>Alphaproteobacteria</taxon>
        <taxon>Hyphomicrobiales</taxon>
        <taxon>Xanthobacteraceae</taxon>
        <taxon>Ancylobacter</taxon>
    </lineage>
</organism>
<dbReference type="AlphaFoldDB" id="A0A9W6K157"/>
<evidence type="ECO:0000259" key="2">
    <source>
        <dbReference type="Pfam" id="PF03364"/>
    </source>
</evidence>
<evidence type="ECO:0000313" key="4">
    <source>
        <dbReference type="Proteomes" id="UP001143330"/>
    </source>
</evidence>
<dbReference type="InterPro" id="IPR023393">
    <property type="entry name" value="START-like_dom_sf"/>
</dbReference>
<dbReference type="PANTHER" id="PTHR12901">
    <property type="entry name" value="SPERM PROTEIN HOMOLOG"/>
    <property type="match status" value="1"/>
</dbReference>
<protein>
    <submittedName>
        <fullName evidence="3">Ubiquinone-binding protein</fullName>
    </submittedName>
</protein>
<evidence type="ECO:0000313" key="3">
    <source>
        <dbReference type="EMBL" id="GLK86331.1"/>
    </source>
</evidence>
<dbReference type="CDD" id="cd07813">
    <property type="entry name" value="COQ10p_like"/>
    <property type="match status" value="1"/>
</dbReference>
<sequence>MPSFRSKRQVRHSAADMFDLVADVERYPEFVPLCESLHVRRKVASGEGIDILVADMTVAYKVFRESFASRVTLDRPRLTIVVEYLDGPFSRLENRWTFRATGARSSDIEFFIDYEFRSRTLGMLMGAMFDAAFRRFAEAFEKRADEVYGTAA</sequence>
<dbReference type="PANTHER" id="PTHR12901:SF10">
    <property type="entry name" value="COENZYME Q-BINDING PROTEIN COQ10, MITOCHONDRIAL"/>
    <property type="match status" value="1"/>
</dbReference>
<name>A0A9W6K157_9HYPH</name>
<keyword evidence="3" id="KW-0830">Ubiquinone</keyword>
<comment type="similarity">
    <text evidence="1">Belongs to the ribosome association toxin RatA family.</text>
</comment>
<feature type="domain" description="Coenzyme Q-binding protein COQ10 START" evidence="2">
    <location>
        <begin position="10"/>
        <end position="141"/>
    </location>
</feature>
<comment type="caution">
    <text evidence="3">The sequence shown here is derived from an EMBL/GenBank/DDBJ whole genome shotgun (WGS) entry which is preliminary data.</text>
</comment>
<dbReference type="Pfam" id="PF03364">
    <property type="entry name" value="Polyketide_cyc"/>
    <property type="match status" value="1"/>
</dbReference>
<dbReference type="RefSeq" id="WP_213361002.1">
    <property type="nucleotide sequence ID" value="NZ_BSFM01000017.1"/>
</dbReference>
<dbReference type="InterPro" id="IPR044996">
    <property type="entry name" value="COQ10-like"/>
</dbReference>